<dbReference type="Proteomes" id="UP001529514">
    <property type="component" value="Chromosome"/>
</dbReference>
<name>A0ABN7C5S3_9GAMM</name>
<accession>A0ABN7C5S3</accession>
<evidence type="ECO:0000313" key="2">
    <source>
        <dbReference type="Proteomes" id="UP001529514"/>
    </source>
</evidence>
<protein>
    <submittedName>
        <fullName evidence="1">Uncharacterized protein</fullName>
    </submittedName>
</protein>
<sequence length="98" mass="10290">MTKKTIKEGVGVIIDASAAAIKNPLGTAKIISGYSTLKNGLDAGVTPAQMRAIFSDLQKYSDEKIYGFVEIGEDLSSGNTVIPSSIFNGPVGDLEPEK</sequence>
<proteinExistence type="predicted"/>
<gene>
    <name evidence="1" type="ORF">TCT1_26100</name>
</gene>
<evidence type="ECO:0000313" key="1">
    <source>
        <dbReference type="EMBL" id="BET97689.1"/>
    </source>
</evidence>
<dbReference type="EMBL" id="AP028978">
    <property type="protein sequence ID" value="BET97689.1"/>
    <property type="molecule type" value="Genomic_DNA"/>
</dbReference>
<reference evidence="1 2" key="1">
    <citation type="submission" date="2023-10" db="EMBL/GenBank/DDBJ databases">
        <title>Xenorhabdus taiwanensis sp. nov., a symbiotic bacterium associated with the entomopathogenic nematode Steinernema taiwanensis.</title>
        <authorList>
            <person name="Tseng C.T."/>
            <person name="Shu H.Y."/>
            <person name="Chen M.H."/>
            <person name="Fang Y.J."/>
            <person name="Wu T.L."/>
            <person name="Lin Y.C."/>
            <person name="Huang C.J."/>
        </authorList>
    </citation>
    <scope>NUCLEOTIDE SEQUENCE [LARGE SCALE GENOMIC DNA]</scope>
    <source>
        <strain evidence="1 2">TCT-1</strain>
    </source>
</reference>
<keyword evidence="2" id="KW-1185">Reference proteome</keyword>
<dbReference type="RefSeq" id="WP_374051330.1">
    <property type="nucleotide sequence ID" value="NZ_AP028978.1"/>
</dbReference>
<organism evidence="1 2">
    <name type="scientific">Xenorhabdus taiwanensis</name>
    <dbReference type="NCBI Taxonomy" id="3085177"/>
    <lineage>
        <taxon>Bacteria</taxon>
        <taxon>Pseudomonadati</taxon>
        <taxon>Pseudomonadota</taxon>
        <taxon>Gammaproteobacteria</taxon>
        <taxon>Enterobacterales</taxon>
        <taxon>Morganellaceae</taxon>
        <taxon>Xenorhabdus</taxon>
    </lineage>
</organism>